<dbReference type="OrthoDB" id="15567at2759"/>
<evidence type="ECO:0000256" key="1">
    <source>
        <dbReference type="ARBA" id="ARBA00022723"/>
    </source>
</evidence>
<gene>
    <name evidence="6" type="ORF">EYC80_009933</name>
</gene>
<dbReference type="GO" id="GO:0030695">
    <property type="term" value="F:GTPase regulator activity"/>
    <property type="evidence" value="ECO:0007669"/>
    <property type="project" value="UniProtKB-ARBA"/>
</dbReference>
<organism evidence="6 7">
    <name type="scientific">Monilinia laxa</name>
    <name type="common">Brown rot fungus</name>
    <name type="synonym">Sclerotinia laxa</name>
    <dbReference type="NCBI Taxonomy" id="61186"/>
    <lineage>
        <taxon>Eukaryota</taxon>
        <taxon>Fungi</taxon>
        <taxon>Dikarya</taxon>
        <taxon>Ascomycota</taxon>
        <taxon>Pezizomycotina</taxon>
        <taxon>Leotiomycetes</taxon>
        <taxon>Helotiales</taxon>
        <taxon>Sclerotiniaceae</taxon>
        <taxon>Monilinia</taxon>
    </lineage>
</organism>
<dbReference type="InterPro" id="IPR001781">
    <property type="entry name" value="Znf_LIM"/>
</dbReference>
<dbReference type="PANTHER" id="PTHR24216:SF8">
    <property type="entry name" value="PAXILLIN, ISOFORM F"/>
    <property type="match status" value="1"/>
</dbReference>
<dbReference type="EMBL" id="VIGI01000015">
    <property type="protein sequence ID" value="KAB8291246.1"/>
    <property type="molecule type" value="Genomic_DNA"/>
</dbReference>
<evidence type="ECO:0000313" key="7">
    <source>
        <dbReference type="Proteomes" id="UP000326757"/>
    </source>
</evidence>
<dbReference type="SUPFAM" id="SSF57716">
    <property type="entry name" value="Glucocorticoid receptor-like (DNA-binding domain)"/>
    <property type="match status" value="2"/>
</dbReference>
<feature type="domain" description="LIM zinc-binding" evidence="5">
    <location>
        <begin position="666"/>
        <end position="726"/>
    </location>
</feature>
<feature type="compositionally biased region" description="Polar residues" evidence="4">
    <location>
        <begin position="418"/>
        <end position="436"/>
    </location>
</feature>
<keyword evidence="7" id="KW-1185">Reference proteome</keyword>
<feature type="compositionally biased region" description="Low complexity" evidence="4">
    <location>
        <begin position="140"/>
        <end position="154"/>
    </location>
</feature>
<feature type="domain" description="LIM zinc-binding" evidence="5">
    <location>
        <begin position="729"/>
        <end position="797"/>
    </location>
</feature>
<dbReference type="FunFam" id="2.10.110.10:FF:000077">
    <property type="entry name" value="LIM domain protein"/>
    <property type="match status" value="1"/>
</dbReference>
<dbReference type="FunFam" id="2.10.110.10:FF:000113">
    <property type="entry name" value="LIM domain-containing protein"/>
    <property type="match status" value="1"/>
</dbReference>
<comment type="caution">
    <text evidence="6">The sequence shown here is derived from an EMBL/GenBank/DDBJ whole genome shotgun (WGS) entry which is preliminary data.</text>
</comment>
<dbReference type="Proteomes" id="UP000326757">
    <property type="component" value="Unassembled WGS sequence"/>
</dbReference>
<dbReference type="Pfam" id="PF00412">
    <property type="entry name" value="LIM"/>
    <property type="match status" value="2"/>
</dbReference>
<keyword evidence="3" id="KW-0440">LIM domain</keyword>
<reference evidence="6 7" key="1">
    <citation type="submission" date="2019-06" db="EMBL/GenBank/DDBJ databases">
        <title>Genome Sequence of the Brown Rot Fungal Pathogen Monilinia laxa.</title>
        <authorList>
            <person name="De Miccolis Angelini R.M."/>
            <person name="Landi L."/>
            <person name="Abate D."/>
            <person name="Pollastro S."/>
            <person name="Romanazzi G."/>
            <person name="Faretra F."/>
        </authorList>
    </citation>
    <scope>NUCLEOTIDE SEQUENCE [LARGE SCALE GENOMIC DNA]</scope>
    <source>
        <strain evidence="6 7">Mlax316</strain>
    </source>
</reference>
<dbReference type="PROSITE" id="PS50023">
    <property type="entry name" value="LIM_DOMAIN_2"/>
    <property type="match status" value="2"/>
</dbReference>
<dbReference type="GO" id="GO:0046872">
    <property type="term" value="F:metal ion binding"/>
    <property type="evidence" value="ECO:0007669"/>
    <property type="project" value="UniProtKB-KW"/>
</dbReference>
<keyword evidence="2 3" id="KW-0862">Zinc</keyword>
<feature type="compositionally biased region" description="Polar residues" evidence="4">
    <location>
        <begin position="320"/>
        <end position="339"/>
    </location>
</feature>
<evidence type="ECO:0000256" key="3">
    <source>
        <dbReference type="PROSITE-ProRule" id="PRU00125"/>
    </source>
</evidence>
<feature type="compositionally biased region" description="Polar residues" evidence="4">
    <location>
        <begin position="97"/>
        <end position="114"/>
    </location>
</feature>
<dbReference type="Gene3D" id="2.10.110.10">
    <property type="entry name" value="Cysteine Rich Protein"/>
    <property type="match status" value="2"/>
</dbReference>
<feature type="compositionally biased region" description="Basic and acidic residues" evidence="4">
    <location>
        <begin position="490"/>
        <end position="502"/>
    </location>
</feature>
<feature type="compositionally biased region" description="Low complexity" evidence="4">
    <location>
        <begin position="538"/>
        <end position="551"/>
    </location>
</feature>
<keyword evidence="1 3" id="KW-0479">Metal-binding</keyword>
<feature type="region of interest" description="Disordered" evidence="4">
    <location>
        <begin position="252"/>
        <end position="597"/>
    </location>
</feature>
<sequence length="797" mass="87809">MIFLEDYQIIRLSGYQVIRLSGYLIGLGKLRYWVPNSDAIHRQRIPVTLSPIERTDSKVTSPGPSYMSNDQFAGYLADLRNNRVARPSGARPPPPSKRQQSNSLSSITIPQTNAPPEIPASVDLPLRPGSSFSRRPTRNSVGSYSSVSSRAGRSLVQPPSQDPPLKPSEVVPSATYIERGLRWMEKEEAASLREAMEDMDTKEHDEEVRIHSAAQEEASELVYKHQFGEKFKNPDAPYRYKDHLRKNSYAHARTQSAGRNGGLFMTTGLARDTTPRTESIGSDEGQESSGNSKPSSPIKKGATPEPTFRGSLDSGRDAMAQQTSTKTYGSVSRLQSGRKTSGGGKRNISGELKGSFSGEQIWEEPRQETTDNSDQGQPSDGRPASALQAKPRNPLNRVQFSSDVQRSNSTRPEIAKKLSSTEIYKNPPTQSRNPVYTANPPPAEEPEPMKEEVPKKNGIEIRGDDIRQATSMRLSDRSPKLPTPTAVSDRPGRPICEEDRRSTPIASNKDSSTPPQVNAPTPSISISESKPVPTIIEPGSSPTKSAPATPSINVPTINEPISQSAPQIPTISEPASSSQPRARPLPDPKAASKNTLTHDKLRRLFLEATGLPHPEPAVSRAARLDRIKRRARGEDIPDTEGETEAEDGDARLRFYCHLDWHELYAPRCKHCKTPIIGEHAVALGEHWHYGHFFCAECGDPFEQGMTHIEKDGYAWCLSCQTKRTERRAPKCKRCKKAVLGQYVEALGGEWHDECFRCGHCAGGFDDGQIFPCQRGNKGEGGEVIVLCTGCMEKELKQ</sequence>
<accession>A0A5N6JR43</accession>
<evidence type="ECO:0000256" key="4">
    <source>
        <dbReference type="SAM" id="MobiDB-lite"/>
    </source>
</evidence>
<feature type="compositionally biased region" description="Polar residues" evidence="4">
    <location>
        <begin position="552"/>
        <end position="580"/>
    </location>
</feature>
<dbReference type="PROSITE" id="PS00478">
    <property type="entry name" value="LIM_DOMAIN_1"/>
    <property type="match status" value="1"/>
</dbReference>
<dbReference type="SMART" id="SM00132">
    <property type="entry name" value="LIM"/>
    <property type="match status" value="2"/>
</dbReference>
<feature type="compositionally biased region" description="Polar residues" evidence="4">
    <location>
        <begin position="504"/>
        <end position="528"/>
    </location>
</feature>
<protein>
    <recommendedName>
        <fullName evidence="5">LIM zinc-binding domain-containing protein</fullName>
    </recommendedName>
</protein>
<evidence type="ECO:0000259" key="5">
    <source>
        <dbReference type="PROSITE" id="PS50023"/>
    </source>
</evidence>
<feature type="compositionally biased region" description="Basic and acidic residues" evidence="4">
    <location>
        <begin position="447"/>
        <end position="467"/>
    </location>
</feature>
<feature type="region of interest" description="Disordered" evidence="4">
    <location>
        <begin position="84"/>
        <end position="169"/>
    </location>
</feature>
<proteinExistence type="predicted"/>
<feature type="compositionally biased region" description="Polar residues" evidence="4">
    <location>
        <begin position="396"/>
        <end position="411"/>
    </location>
</feature>
<evidence type="ECO:0000313" key="6">
    <source>
        <dbReference type="EMBL" id="KAB8291246.1"/>
    </source>
</evidence>
<evidence type="ECO:0000256" key="2">
    <source>
        <dbReference type="ARBA" id="ARBA00022833"/>
    </source>
</evidence>
<dbReference type="PANTHER" id="PTHR24216">
    <property type="entry name" value="PAXILLIN-RELATED"/>
    <property type="match status" value="1"/>
</dbReference>
<dbReference type="AlphaFoldDB" id="A0A5N6JR43"/>
<name>A0A5N6JR43_MONLA</name>